<dbReference type="SUPFAM" id="SSF51338">
    <property type="entry name" value="Composite domain of metallo-dependent hydrolases"/>
    <property type="match status" value="1"/>
</dbReference>
<dbReference type="InterPro" id="IPR005920">
    <property type="entry name" value="HutI"/>
</dbReference>
<dbReference type="GO" id="GO:0005737">
    <property type="term" value="C:cytoplasm"/>
    <property type="evidence" value="ECO:0007669"/>
    <property type="project" value="UniProtKB-SubCell"/>
</dbReference>
<keyword evidence="10" id="KW-1185">Reference proteome</keyword>
<dbReference type="STRING" id="1347342.BN863_12280"/>
<evidence type="ECO:0000256" key="5">
    <source>
        <dbReference type="ARBA" id="ARBA00022833"/>
    </source>
</evidence>
<dbReference type="InterPro" id="IPR032466">
    <property type="entry name" value="Metal_Hydrolase"/>
</dbReference>
<feature type="binding site" evidence="7">
    <location>
        <position position="80"/>
    </location>
    <ligand>
        <name>Fe(3+)</name>
        <dbReference type="ChEBI" id="CHEBI:29034"/>
    </ligand>
</feature>
<dbReference type="GO" id="GO:0008270">
    <property type="term" value="F:zinc ion binding"/>
    <property type="evidence" value="ECO:0007669"/>
    <property type="project" value="UniProtKB-UniRule"/>
</dbReference>
<dbReference type="PANTHER" id="PTHR42752:SF1">
    <property type="entry name" value="IMIDAZOLONEPROPIONASE-RELATED"/>
    <property type="match status" value="1"/>
</dbReference>
<organism evidence="9 10">
    <name type="scientific">Formosa agariphila (strain DSM 15362 / KCTC 12365 / LMG 23005 / KMM 3901 / M-2Alg 35-1)</name>
    <dbReference type="NCBI Taxonomy" id="1347342"/>
    <lineage>
        <taxon>Bacteria</taxon>
        <taxon>Pseudomonadati</taxon>
        <taxon>Bacteroidota</taxon>
        <taxon>Flavobacteriia</taxon>
        <taxon>Flavobacteriales</taxon>
        <taxon>Flavobacteriaceae</taxon>
        <taxon>Formosa</taxon>
    </lineage>
</organism>
<dbReference type="PATRIC" id="fig|1347342.6.peg.1238"/>
<feature type="binding site" evidence="7">
    <location>
        <position position="248"/>
    </location>
    <ligand>
        <name>Fe(3+)</name>
        <dbReference type="ChEBI" id="CHEBI:29034"/>
    </ligand>
</feature>
<comment type="subcellular location">
    <subcellularLocation>
        <location evidence="7">Cytoplasm</location>
    </subcellularLocation>
</comment>
<dbReference type="Gene3D" id="3.20.20.140">
    <property type="entry name" value="Metal-dependent hydrolases"/>
    <property type="match status" value="1"/>
</dbReference>
<dbReference type="Gene3D" id="2.30.40.10">
    <property type="entry name" value="Urease, subunit C, domain 1"/>
    <property type="match status" value="1"/>
</dbReference>
<feature type="binding site" evidence="7">
    <location>
        <position position="150"/>
    </location>
    <ligand>
        <name>4-imidazolone-5-propanoate</name>
        <dbReference type="ChEBI" id="CHEBI:77893"/>
    </ligand>
</feature>
<dbReference type="InterPro" id="IPR011059">
    <property type="entry name" value="Metal-dep_hydrolase_composite"/>
</dbReference>
<feature type="binding site" evidence="7">
    <location>
        <position position="78"/>
    </location>
    <ligand>
        <name>Fe(3+)</name>
        <dbReference type="ChEBI" id="CHEBI:29034"/>
    </ligand>
</feature>
<feature type="binding site" evidence="7">
    <location>
        <position position="324"/>
    </location>
    <ligand>
        <name>N-formimidoyl-L-glutamate</name>
        <dbReference type="ChEBI" id="CHEBI:58928"/>
    </ligand>
</feature>
<feature type="binding site" evidence="7">
    <location>
        <position position="322"/>
    </location>
    <ligand>
        <name>Zn(2+)</name>
        <dbReference type="ChEBI" id="CHEBI:29105"/>
    </ligand>
</feature>
<keyword evidence="4 7" id="KW-0369">Histidine metabolism</keyword>
<name>T2KJJ3_FORAG</name>
<dbReference type="Pfam" id="PF01979">
    <property type="entry name" value="Amidohydro_1"/>
    <property type="match status" value="1"/>
</dbReference>
<evidence type="ECO:0000256" key="3">
    <source>
        <dbReference type="ARBA" id="ARBA00022801"/>
    </source>
</evidence>
<keyword evidence="7" id="KW-0963">Cytoplasm</keyword>
<dbReference type="NCBIfam" id="TIGR01224">
    <property type="entry name" value="hutI"/>
    <property type="match status" value="1"/>
</dbReference>
<gene>
    <name evidence="7" type="primary">hutI</name>
    <name evidence="9" type="ORF">BN863_12280</name>
</gene>
<proteinExistence type="inferred from homology"/>
<dbReference type="InterPro" id="IPR006680">
    <property type="entry name" value="Amidohydro-rel"/>
</dbReference>
<dbReference type="HAMAP" id="MF_00372">
    <property type="entry name" value="HutI"/>
    <property type="match status" value="1"/>
</dbReference>
<feature type="binding site" evidence="7">
    <location>
        <position position="327"/>
    </location>
    <ligand>
        <name>4-imidazolone-5-propanoate</name>
        <dbReference type="ChEBI" id="CHEBI:77893"/>
    </ligand>
</feature>
<evidence type="ECO:0000256" key="2">
    <source>
        <dbReference type="ARBA" id="ARBA00022723"/>
    </source>
</evidence>
<dbReference type="SUPFAM" id="SSF51556">
    <property type="entry name" value="Metallo-dependent hydrolases"/>
    <property type="match status" value="1"/>
</dbReference>
<dbReference type="Proteomes" id="UP000016160">
    <property type="component" value="Chromosome"/>
</dbReference>
<sequence>MSILITNIKQLIQTRTHGISKVSGKDMQELPLIENAYLLIEHDTIVEYGSMVNLGGIIAEKTIDATGKVVLPAWCDSHTHLVYAGHREEEFINRINGLNNKVTANSGDDILNSAELIEHISEDELYEQSVKRLHEIMRLGTGAIEIKSGYGLTLESELKMLRVIKRLKHDFNILVRPTFLGAHAVPKAFKDNTSGYVHEIINTIIPEVAKEQLAKYIDVFCEEGYFSLEETDRILEAGVKHNMVPKLHVNQFKASGGVELGVKYNARSVDHLEFITAEDIKALKSSRTMPVTLPASSYFLNTPYAPAREIIDSGLPLAIASNFNPSSTPSGNMNFVVSTACIKMKMTPEEAINAATVNGAYAMGAHKMFGSITRGKKANIIITKEIPGYNHLTYAFGSNNIETVIINGIIVE</sequence>
<comment type="similarity">
    <text evidence="7">Belongs to the metallo-dependent hydrolases superfamily. HutI family.</text>
</comment>
<dbReference type="UniPathway" id="UPA00379">
    <property type="reaction ID" value="UER00551"/>
</dbReference>
<comment type="caution">
    <text evidence="7">Lacks conserved residue(s) required for the propagation of feature annotation.</text>
</comment>
<evidence type="ECO:0000256" key="6">
    <source>
        <dbReference type="ARBA" id="ARBA00023004"/>
    </source>
</evidence>
<evidence type="ECO:0000313" key="9">
    <source>
        <dbReference type="EMBL" id="CDF78940.1"/>
    </source>
</evidence>
<protein>
    <recommendedName>
        <fullName evidence="1 7">Imidazolonepropionase</fullName>
        <ecNumber evidence="1 7">3.5.2.7</ecNumber>
    </recommendedName>
    <alternativeName>
        <fullName evidence="7">Imidazolone-5-propionate hydrolase</fullName>
    </alternativeName>
</protein>
<feature type="binding site" evidence="7">
    <location>
        <position position="248"/>
    </location>
    <ligand>
        <name>Zn(2+)</name>
        <dbReference type="ChEBI" id="CHEBI:29105"/>
    </ligand>
</feature>
<evidence type="ECO:0000259" key="8">
    <source>
        <dbReference type="Pfam" id="PF01979"/>
    </source>
</evidence>
<feature type="binding site" evidence="7">
    <location>
        <position position="183"/>
    </location>
    <ligand>
        <name>4-imidazolone-5-propanoate</name>
        <dbReference type="ChEBI" id="CHEBI:77893"/>
    </ligand>
</feature>
<feature type="binding site" evidence="7">
    <location>
        <position position="87"/>
    </location>
    <ligand>
        <name>4-imidazolone-5-propanoate</name>
        <dbReference type="ChEBI" id="CHEBI:77893"/>
    </ligand>
</feature>
<feature type="domain" description="Amidohydrolase-related" evidence="8">
    <location>
        <begin position="271"/>
        <end position="410"/>
    </location>
</feature>
<dbReference type="eggNOG" id="COG1228">
    <property type="taxonomic scope" value="Bacteria"/>
</dbReference>
<evidence type="ECO:0000256" key="1">
    <source>
        <dbReference type="ARBA" id="ARBA00012864"/>
    </source>
</evidence>
<dbReference type="GO" id="GO:0019556">
    <property type="term" value="P:L-histidine catabolic process to glutamate and formamide"/>
    <property type="evidence" value="ECO:0007669"/>
    <property type="project" value="UniProtKB-UniRule"/>
</dbReference>
<feature type="binding site" evidence="7">
    <location>
        <position position="80"/>
    </location>
    <ligand>
        <name>Zn(2+)</name>
        <dbReference type="ChEBI" id="CHEBI:29105"/>
    </ligand>
</feature>
<reference evidence="9 10" key="1">
    <citation type="journal article" date="2013" name="Appl. Environ. Microbiol.">
        <title>The genome of the alga-associated marine flavobacterium Formosa agariphila KMM 3901T reveals a broad potential for degradation of algal polysaccharides.</title>
        <authorList>
            <person name="Mann A.J."/>
            <person name="Hahnke R.L."/>
            <person name="Huang S."/>
            <person name="Werner J."/>
            <person name="Xing P."/>
            <person name="Barbeyron T."/>
            <person name="Huettel B."/>
            <person name="Stueber K."/>
            <person name="Reinhardt R."/>
            <person name="Harder J."/>
            <person name="Gloeckner F.O."/>
            <person name="Amann R.I."/>
            <person name="Teeling H."/>
        </authorList>
    </citation>
    <scope>NUCLEOTIDE SEQUENCE [LARGE SCALE GENOMIC DNA]</scope>
    <source>
        <strain evidence="10">DSM 15362 / KCTC 12365 / LMG 23005 / KMM 3901</strain>
    </source>
</reference>
<dbReference type="PANTHER" id="PTHR42752">
    <property type="entry name" value="IMIDAZOLONEPROPIONASE"/>
    <property type="match status" value="1"/>
</dbReference>
<feature type="binding site" evidence="7">
    <location>
        <position position="251"/>
    </location>
    <ligand>
        <name>4-imidazolone-5-propanoate</name>
        <dbReference type="ChEBI" id="CHEBI:77893"/>
    </ligand>
</feature>
<comment type="catalytic activity">
    <reaction evidence="7">
        <text>4-imidazolone-5-propanoate + H2O = N-formimidoyl-L-glutamate</text>
        <dbReference type="Rhea" id="RHEA:23660"/>
        <dbReference type="ChEBI" id="CHEBI:15377"/>
        <dbReference type="ChEBI" id="CHEBI:58928"/>
        <dbReference type="ChEBI" id="CHEBI:77893"/>
        <dbReference type="EC" id="3.5.2.7"/>
    </reaction>
</comment>
<dbReference type="GO" id="GO:0005506">
    <property type="term" value="F:iron ion binding"/>
    <property type="evidence" value="ECO:0007669"/>
    <property type="project" value="UniProtKB-UniRule"/>
</dbReference>
<feature type="binding site" evidence="7">
    <location>
        <position position="322"/>
    </location>
    <ligand>
        <name>Fe(3+)</name>
        <dbReference type="ChEBI" id="CHEBI:29034"/>
    </ligand>
</feature>
<evidence type="ECO:0000313" key="10">
    <source>
        <dbReference type="Proteomes" id="UP000016160"/>
    </source>
</evidence>
<keyword evidence="2 7" id="KW-0479">Metal-binding</keyword>
<accession>T2KJJ3</accession>
<comment type="pathway">
    <text evidence="7">Amino-acid degradation; L-histidine degradation into L-glutamate; N-formimidoyl-L-glutamate from L-histidine: step 3/3.</text>
</comment>
<feature type="binding site" evidence="7">
    <location>
        <position position="150"/>
    </location>
    <ligand>
        <name>N-formimidoyl-L-glutamate</name>
        <dbReference type="ChEBI" id="CHEBI:58928"/>
    </ligand>
</feature>
<evidence type="ECO:0000256" key="7">
    <source>
        <dbReference type="HAMAP-Rule" id="MF_00372"/>
    </source>
</evidence>
<dbReference type="RefSeq" id="WP_038528628.1">
    <property type="nucleotide sequence ID" value="NZ_HG315671.1"/>
</dbReference>
<dbReference type="OrthoDB" id="9776455at2"/>
<keyword evidence="6 7" id="KW-0408">Iron</keyword>
<comment type="cofactor">
    <cofactor evidence="7">
        <name>Zn(2+)</name>
        <dbReference type="ChEBI" id="CHEBI:29105"/>
    </cofactor>
    <cofactor evidence="7">
        <name>Fe(3+)</name>
        <dbReference type="ChEBI" id="CHEBI:29034"/>
    </cofactor>
    <text evidence="7">Binds 1 zinc or iron ion per subunit.</text>
</comment>
<dbReference type="GO" id="GO:0050480">
    <property type="term" value="F:imidazolonepropionase activity"/>
    <property type="evidence" value="ECO:0007669"/>
    <property type="project" value="UniProtKB-UniRule"/>
</dbReference>
<feature type="binding site" evidence="7">
    <location>
        <position position="78"/>
    </location>
    <ligand>
        <name>Zn(2+)</name>
        <dbReference type="ChEBI" id="CHEBI:29105"/>
    </ligand>
</feature>
<dbReference type="EC" id="3.5.2.7" evidence="1 7"/>
<dbReference type="GO" id="GO:0019557">
    <property type="term" value="P:L-histidine catabolic process to glutamate and formate"/>
    <property type="evidence" value="ECO:0007669"/>
    <property type="project" value="UniProtKB-UniPathway"/>
</dbReference>
<dbReference type="EMBL" id="HG315671">
    <property type="protein sequence ID" value="CDF78940.1"/>
    <property type="molecule type" value="Genomic_DNA"/>
</dbReference>
<evidence type="ECO:0000256" key="4">
    <source>
        <dbReference type="ARBA" id="ARBA00022808"/>
    </source>
</evidence>
<dbReference type="AlphaFoldDB" id="T2KJJ3"/>
<comment type="function">
    <text evidence="7">Catalyzes the hydrolytic cleavage of the carbon-nitrogen bond in imidazolone-5-propanoate to yield N-formimidoyl-L-glutamate. It is the third step in the universal histidine degradation pathway.</text>
</comment>
<dbReference type="HOGENOM" id="CLU_041647_0_1_10"/>
<keyword evidence="5 7" id="KW-0862">Zinc</keyword>
<keyword evidence="3 7" id="KW-0378">Hydrolase</keyword>